<organism evidence="3 4">
    <name type="scientific">Wenxinia marina DSM 24838</name>
    <dbReference type="NCBI Taxonomy" id="1123501"/>
    <lineage>
        <taxon>Bacteria</taxon>
        <taxon>Pseudomonadati</taxon>
        <taxon>Pseudomonadota</taxon>
        <taxon>Alphaproteobacteria</taxon>
        <taxon>Rhodobacterales</taxon>
        <taxon>Roseobacteraceae</taxon>
        <taxon>Wenxinia</taxon>
    </lineage>
</organism>
<dbReference type="InterPro" id="IPR029068">
    <property type="entry name" value="Glyas_Bleomycin-R_OHBP_Dase"/>
</dbReference>
<dbReference type="eggNOG" id="COG0346">
    <property type="taxonomic scope" value="Bacteria"/>
</dbReference>
<keyword evidence="3" id="KW-0413">Isomerase</keyword>
<dbReference type="PANTHER" id="PTHR43048">
    <property type="entry name" value="METHYLMALONYL-COA EPIMERASE"/>
    <property type="match status" value="1"/>
</dbReference>
<dbReference type="Gene3D" id="3.10.180.10">
    <property type="entry name" value="2,3-Dihydroxybiphenyl 1,2-Dioxygenase, domain 1"/>
    <property type="match status" value="1"/>
</dbReference>
<dbReference type="GO" id="GO:0046491">
    <property type="term" value="P:L-methylmalonyl-CoA metabolic process"/>
    <property type="evidence" value="ECO:0007669"/>
    <property type="project" value="TreeGrafter"/>
</dbReference>
<dbReference type="InterPro" id="IPR037523">
    <property type="entry name" value="VOC_core"/>
</dbReference>
<dbReference type="GO" id="GO:0004493">
    <property type="term" value="F:methylmalonyl-CoA epimerase activity"/>
    <property type="evidence" value="ECO:0007669"/>
    <property type="project" value="UniProtKB-EC"/>
</dbReference>
<dbReference type="GO" id="GO:0046872">
    <property type="term" value="F:metal ion binding"/>
    <property type="evidence" value="ECO:0007669"/>
    <property type="project" value="UniProtKB-KW"/>
</dbReference>
<dbReference type="EC" id="5.1.99.1" evidence="3"/>
<dbReference type="PANTHER" id="PTHR43048:SF3">
    <property type="entry name" value="METHYLMALONYL-COA EPIMERASE, MITOCHONDRIAL"/>
    <property type="match status" value="1"/>
</dbReference>
<proteinExistence type="predicted"/>
<name>A0A0D0NSS3_9RHOB</name>
<dbReference type="GO" id="GO:0016829">
    <property type="term" value="F:lyase activity"/>
    <property type="evidence" value="ECO:0007669"/>
    <property type="project" value="UniProtKB-KW"/>
</dbReference>
<dbReference type="AlphaFoldDB" id="A0A0D0NSS3"/>
<keyword evidence="3" id="KW-0456">Lyase</keyword>
<dbReference type="EMBL" id="AONG01000003">
    <property type="protein sequence ID" value="KIQ71225.1"/>
    <property type="molecule type" value="Genomic_DNA"/>
</dbReference>
<sequence>MPDSLAQDAKTRLSFDHVAIAVPSVGEGVEWYEKKFDATVIDRWDNPAAGMEWAHLAIGDFVLELVQIPRLNAKEAGTYAYHHIAIRVPDCDRMAADLAARGVEVSMPPSDFERHNLRWCFVKDYQGNTIELMSSLSPDRAEDGAGDA</sequence>
<evidence type="ECO:0000256" key="1">
    <source>
        <dbReference type="ARBA" id="ARBA00022723"/>
    </source>
</evidence>
<dbReference type="OrthoDB" id="9789841at2"/>
<comment type="caution">
    <text evidence="3">The sequence shown here is derived from an EMBL/GenBank/DDBJ whole genome shotgun (WGS) entry which is preliminary data.</text>
</comment>
<dbReference type="InterPro" id="IPR004360">
    <property type="entry name" value="Glyas_Fos-R_dOase_dom"/>
</dbReference>
<dbReference type="InterPro" id="IPR051785">
    <property type="entry name" value="MMCE/EMCE_epimerase"/>
</dbReference>
<keyword evidence="1" id="KW-0479">Metal-binding</keyword>
<keyword evidence="4" id="KW-1185">Reference proteome</keyword>
<dbReference type="STRING" id="1123501.Wenmar_00604"/>
<dbReference type="PROSITE" id="PS51819">
    <property type="entry name" value="VOC"/>
    <property type="match status" value="1"/>
</dbReference>
<dbReference type="SUPFAM" id="SSF54593">
    <property type="entry name" value="Glyoxalase/Bleomycin resistance protein/Dihydroxybiphenyl dioxygenase"/>
    <property type="match status" value="1"/>
</dbReference>
<evidence type="ECO:0000313" key="3">
    <source>
        <dbReference type="EMBL" id="KIQ71225.1"/>
    </source>
</evidence>
<feature type="domain" description="VOC" evidence="2">
    <location>
        <begin position="14"/>
        <end position="135"/>
    </location>
</feature>
<gene>
    <name evidence="3" type="ORF">Wenmar_00604</name>
</gene>
<evidence type="ECO:0000313" key="4">
    <source>
        <dbReference type="Proteomes" id="UP000035100"/>
    </source>
</evidence>
<dbReference type="RefSeq" id="WP_018303772.1">
    <property type="nucleotide sequence ID" value="NZ_KB902303.1"/>
</dbReference>
<dbReference type="Proteomes" id="UP000035100">
    <property type="component" value="Unassembled WGS sequence"/>
</dbReference>
<accession>A0A0D0NSS3</accession>
<dbReference type="Pfam" id="PF00903">
    <property type="entry name" value="Glyoxalase"/>
    <property type="match status" value="1"/>
</dbReference>
<reference evidence="3 4" key="1">
    <citation type="submission" date="2013-01" db="EMBL/GenBank/DDBJ databases">
        <authorList>
            <person name="Fiebig A."/>
            <person name="Goeker M."/>
            <person name="Klenk H.-P.P."/>
        </authorList>
    </citation>
    <scope>NUCLEOTIDE SEQUENCE [LARGE SCALE GENOMIC DNA]</scope>
    <source>
        <strain evidence="3 4">DSM 24838</strain>
    </source>
</reference>
<protein>
    <submittedName>
        <fullName evidence="3">Lactoylglutathione lyase</fullName>
        <ecNumber evidence="3">5.1.99.1</ecNumber>
    </submittedName>
</protein>
<evidence type="ECO:0000259" key="2">
    <source>
        <dbReference type="PROSITE" id="PS51819"/>
    </source>
</evidence>